<reference evidence="3 4" key="1">
    <citation type="submission" date="2017-04" db="EMBL/GenBank/DDBJ databases">
        <title>Genome Sequence of the Model Brown-Rot Fungus Postia placenta SB12.</title>
        <authorList>
            <consortium name="DOE Joint Genome Institute"/>
            <person name="Gaskell J."/>
            <person name="Kersten P."/>
            <person name="Larrondo L.F."/>
            <person name="Canessa P."/>
            <person name="Martinez D."/>
            <person name="Hibbett D."/>
            <person name="Schmoll M."/>
            <person name="Kubicek C.P."/>
            <person name="Martinez A.T."/>
            <person name="Yadav J."/>
            <person name="Master E."/>
            <person name="Magnuson J.K."/>
            <person name="James T."/>
            <person name="Yaver D."/>
            <person name="Berka R."/>
            <person name="Labutti K."/>
            <person name="Lipzen A."/>
            <person name="Aerts A."/>
            <person name="Barry K."/>
            <person name="Henrissat B."/>
            <person name="Blanchette R."/>
            <person name="Grigoriev I."/>
            <person name="Cullen D."/>
        </authorList>
    </citation>
    <scope>NUCLEOTIDE SEQUENCE [LARGE SCALE GENOMIC DNA]</scope>
    <source>
        <strain evidence="3 4">MAD-698-R-SB12</strain>
    </source>
</reference>
<evidence type="ECO:0000313" key="3">
    <source>
        <dbReference type="EMBL" id="OSX56885.1"/>
    </source>
</evidence>
<dbReference type="GeneID" id="36324912"/>
<dbReference type="AlphaFoldDB" id="A0A1X6MKK1"/>
<feature type="region of interest" description="Disordered" evidence="1">
    <location>
        <begin position="226"/>
        <end position="427"/>
    </location>
</feature>
<dbReference type="RefSeq" id="XP_024333679.1">
    <property type="nucleotide sequence ID" value="XM_024479962.1"/>
</dbReference>
<sequence>MDTIENQITILELLEMSIQDISGDERYTSVCLYTDQLVLTSDSSDLPFAAAASRLGCEVAVKARTKAVEDTLRCFNVENGVDISGSQIPIVPCIDALDNAYLYDGALVVSTDHNINSQNAHDGGQRDEQVLVVWCDKTTAIVEQYRRTEHRLRHLVGDCKCDGGRDTSNQNASVENRRYTQYAGYEGIFDEDVQERLLAQNPDPLGVIPKELPAVDPALTLADPSVGSWVGSQPGRTKGRKLKAPTKAAMSGGVRKSQGIQDRTACVSRVAIPGPRTMGKNKTHMRYDNTPIDMGADDDTDSGSDSNDEYADGLTRRRTKRAHAVPDAEAYATRSRGRASQSASERHQQHLPLRSTAGQRGGGCRQSSHQTSQGTLETQEPSSRITAAEEETWSAMDDGIKEGYAGPSTATRGVKRPSQLSHRSKRKSFSADCNDINVCNVKDKKQKTASSAPAQKKGFFCPRKECGHQSFDRYHEFHRHLLGCLDIKQFVCDCRGKTWARKDARDRHVKETGCNGSQDSTGDGGEASTQIDEVNDAAIHWRAAELGMSMENLVYVLGFLTDIDGYITPRQRVDGDEAGKYHAHVCCLMRRFIRLSQ</sequence>
<evidence type="ECO:0000256" key="1">
    <source>
        <dbReference type="SAM" id="MobiDB-lite"/>
    </source>
</evidence>
<organism evidence="3 4">
    <name type="scientific">Postia placenta MAD-698-R-SB12</name>
    <dbReference type="NCBI Taxonomy" id="670580"/>
    <lineage>
        <taxon>Eukaryota</taxon>
        <taxon>Fungi</taxon>
        <taxon>Dikarya</taxon>
        <taxon>Basidiomycota</taxon>
        <taxon>Agaricomycotina</taxon>
        <taxon>Agaricomycetes</taxon>
        <taxon>Polyporales</taxon>
        <taxon>Adustoporiaceae</taxon>
        <taxon>Rhodonia</taxon>
    </lineage>
</organism>
<dbReference type="Pfam" id="PF25550">
    <property type="entry name" value="DUF7928"/>
    <property type="match status" value="1"/>
</dbReference>
<protein>
    <recommendedName>
        <fullName evidence="2">DUF7928 domain-containing protein</fullName>
    </recommendedName>
</protein>
<proteinExistence type="predicted"/>
<gene>
    <name evidence="3" type="ORF">POSPLADRAFT_1050334</name>
</gene>
<evidence type="ECO:0000259" key="2">
    <source>
        <dbReference type="Pfam" id="PF25550"/>
    </source>
</evidence>
<feature type="compositionally biased region" description="Acidic residues" evidence="1">
    <location>
        <begin position="295"/>
        <end position="311"/>
    </location>
</feature>
<name>A0A1X6MKK1_9APHY</name>
<dbReference type="OrthoDB" id="10272675at2759"/>
<accession>A0A1X6MKK1</accession>
<feature type="domain" description="DUF7928" evidence="2">
    <location>
        <begin position="44"/>
        <end position="156"/>
    </location>
</feature>
<dbReference type="InterPro" id="IPR057688">
    <property type="entry name" value="DUF7928"/>
</dbReference>
<dbReference type="Proteomes" id="UP000194127">
    <property type="component" value="Unassembled WGS sequence"/>
</dbReference>
<evidence type="ECO:0000313" key="4">
    <source>
        <dbReference type="Proteomes" id="UP000194127"/>
    </source>
</evidence>
<keyword evidence="4" id="KW-1185">Reference proteome</keyword>
<feature type="compositionally biased region" description="Polar residues" evidence="1">
    <location>
        <begin position="365"/>
        <end position="385"/>
    </location>
</feature>
<dbReference type="EMBL" id="KZ110610">
    <property type="protein sequence ID" value="OSX56885.1"/>
    <property type="molecule type" value="Genomic_DNA"/>
</dbReference>